<proteinExistence type="predicted"/>
<comment type="caution">
    <text evidence="1">The sequence shown here is derived from an EMBL/GenBank/DDBJ whole genome shotgun (WGS) entry which is preliminary data.</text>
</comment>
<dbReference type="Proteomes" id="UP000235392">
    <property type="component" value="Unassembled WGS sequence"/>
</dbReference>
<dbReference type="AlphaFoldDB" id="A0A2N5TZA5"/>
<sequence>MSHLLTGVSLTPKEAYLIEGNWIVDTQTSPQHLLVFQFDSAGAQKLKPDVAGGVKVPASCQVLAIGIIKAKMAPPHANLDDQLTALALTLNHLDYFYNVSSYVTFEVNYQLSKDVVGLLWDK</sequence>
<organism evidence="1 2">
    <name type="scientific">Puccinia coronata f. sp. avenae</name>
    <dbReference type="NCBI Taxonomy" id="200324"/>
    <lineage>
        <taxon>Eukaryota</taxon>
        <taxon>Fungi</taxon>
        <taxon>Dikarya</taxon>
        <taxon>Basidiomycota</taxon>
        <taxon>Pucciniomycotina</taxon>
        <taxon>Pucciniomycetes</taxon>
        <taxon>Pucciniales</taxon>
        <taxon>Pucciniaceae</taxon>
        <taxon>Puccinia</taxon>
    </lineage>
</organism>
<accession>A0A2N5TZA5</accession>
<evidence type="ECO:0000313" key="2">
    <source>
        <dbReference type="Proteomes" id="UP000235392"/>
    </source>
</evidence>
<evidence type="ECO:0000313" key="1">
    <source>
        <dbReference type="EMBL" id="PLW30812.1"/>
    </source>
</evidence>
<dbReference type="EMBL" id="PGCI01000286">
    <property type="protein sequence ID" value="PLW30812.1"/>
    <property type="molecule type" value="Genomic_DNA"/>
</dbReference>
<reference evidence="1 2" key="1">
    <citation type="submission" date="2017-11" db="EMBL/GenBank/DDBJ databases">
        <title>De novo assembly and phasing of dikaryotic genomes from two isolates of Puccinia coronata f. sp. avenae, the causal agent of oat crown rust.</title>
        <authorList>
            <person name="Miller M.E."/>
            <person name="Zhang Y."/>
            <person name="Omidvar V."/>
            <person name="Sperschneider J."/>
            <person name="Schwessinger B."/>
            <person name="Raley C."/>
            <person name="Palmer J.M."/>
            <person name="Garnica D."/>
            <person name="Upadhyaya N."/>
            <person name="Rathjen J."/>
            <person name="Taylor J.M."/>
            <person name="Park R.F."/>
            <person name="Dodds P.N."/>
            <person name="Hirsch C.D."/>
            <person name="Kianian S.F."/>
            <person name="Figueroa M."/>
        </authorList>
    </citation>
    <scope>NUCLEOTIDE SEQUENCE [LARGE SCALE GENOMIC DNA]</scope>
    <source>
        <strain evidence="1">12SD80</strain>
    </source>
</reference>
<name>A0A2N5TZA5_9BASI</name>
<protein>
    <submittedName>
        <fullName evidence="1">Uncharacterized protein</fullName>
    </submittedName>
</protein>
<gene>
    <name evidence="1" type="ORF">PCASD_13368</name>
</gene>